<keyword evidence="11" id="KW-1185">Reference proteome</keyword>
<sequence>MPSKCIFCKIITKSAPADIKFENENIIIFKDIKPAAQHHYLSVPKEHLKNVNSLSKNDHKDLLDEMISEGKRIVEQEGGDTNDLRIGFHLPPFNTVDHLHLHTISPASSMSLLHRVMFQPNSWWFTTVETIQERLANLDVATTKDNSKL</sequence>
<dbReference type="GeneID" id="115880603"/>
<dbReference type="KEGG" id="soy:115880603"/>
<dbReference type="InterPro" id="IPR001310">
    <property type="entry name" value="Histidine_triad_HIT"/>
</dbReference>
<dbReference type="Proteomes" id="UP000504635">
    <property type="component" value="Unplaced"/>
</dbReference>
<evidence type="ECO:0000256" key="5">
    <source>
        <dbReference type="ARBA" id="ARBA00039802"/>
    </source>
</evidence>
<dbReference type="GO" id="GO:0000166">
    <property type="term" value="F:nucleotide binding"/>
    <property type="evidence" value="ECO:0007669"/>
    <property type="project" value="UniProtKB-KW"/>
</dbReference>
<evidence type="ECO:0000256" key="7">
    <source>
        <dbReference type="PIRSR" id="PIRSR601310-1"/>
    </source>
</evidence>
<evidence type="ECO:0000256" key="8">
    <source>
        <dbReference type="PIRSR" id="PIRSR601310-3"/>
    </source>
</evidence>
<evidence type="ECO:0000256" key="6">
    <source>
        <dbReference type="ARBA" id="ARBA00042361"/>
    </source>
</evidence>
<comment type="catalytic activity">
    <reaction evidence="3">
        <text>adenosine 5'-phosphoramidate + H2O = NH4(+) + AMP</text>
        <dbReference type="Rhea" id="RHEA:67916"/>
        <dbReference type="ChEBI" id="CHEBI:15377"/>
        <dbReference type="ChEBI" id="CHEBI:28938"/>
        <dbReference type="ChEBI" id="CHEBI:57890"/>
        <dbReference type="ChEBI" id="CHEBI:456215"/>
    </reaction>
</comment>
<evidence type="ECO:0000256" key="3">
    <source>
        <dbReference type="ARBA" id="ARBA00024472"/>
    </source>
</evidence>
<dbReference type="InterPro" id="IPR011146">
    <property type="entry name" value="HIT-like"/>
</dbReference>
<organism evidence="11 12">
    <name type="scientific">Sitophilus oryzae</name>
    <name type="common">Rice weevil</name>
    <name type="synonym">Curculio oryzae</name>
    <dbReference type="NCBI Taxonomy" id="7048"/>
    <lineage>
        <taxon>Eukaryota</taxon>
        <taxon>Metazoa</taxon>
        <taxon>Ecdysozoa</taxon>
        <taxon>Arthropoda</taxon>
        <taxon>Hexapoda</taxon>
        <taxon>Insecta</taxon>
        <taxon>Pterygota</taxon>
        <taxon>Neoptera</taxon>
        <taxon>Endopterygota</taxon>
        <taxon>Coleoptera</taxon>
        <taxon>Polyphaga</taxon>
        <taxon>Cucujiformia</taxon>
        <taxon>Curculionidae</taxon>
        <taxon>Dryophthorinae</taxon>
        <taxon>Sitophilus</taxon>
    </lineage>
</organism>
<gene>
    <name evidence="12 13" type="primary">LOC115880603</name>
</gene>
<feature type="active site" description="Tele-AMP-histidine intermediate" evidence="7">
    <location>
        <position position="100"/>
    </location>
</feature>
<protein>
    <recommendedName>
        <fullName evidence="5">Adenosine 5'-monophosphoramidase HINT3</fullName>
    </recommendedName>
    <alternativeName>
        <fullName evidence="6">Histidine triad nucleotide-binding protein 3</fullName>
    </alternativeName>
</protein>
<reference evidence="12 13" key="1">
    <citation type="submission" date="2025-04" db="UniProtKB">
        <authorList>
            <consortium name="RefSeq"/>
        </authorList>
    </citation>
    <scope>IDENTIFICATION</scope>
    <source>
        <tissue evidence="12 13">Gonads</tissue>
    </source>
</reference>
<name>A0A6J2XQS9_SITOR</name>
<evidence type="ECO:0000259" key="10">
    <source>
        <dbReference type="PROSITE" id="PS51084"/>
    </source>
</evidence>
<dbReference type="RefSeq" id="XP_030753738.1">
    <property type="nucleotide sequence ID" value="XM_030897878.1"/>
</dbReference>
<evidence type="ECO:0000256" key="1">
    <source>
        <dbReference type="ARBA" id="ARBA00022741"/>
    </source>
</evidence>
<evidence type="ECO:0000313" key="13">
    <source>
        <dbReference type="RefSeq" id="XP_030753738.1"/>
    </source>
</evidence>
<dbReference type="AlphaFoldDB" id="A0A6J2XQS9"/>
<evidence type="ECO:0000313" key="11">
    <source>
        <dbReference type="Proteomes" id="UP000504635"/>
    </source>
</evidence>
<proteinExistence type="inferred from homology"/>
<dbReference type="Gene3D" id="3.30.428.10">
    <property type="entry name" value="HIT-like"/>
    <property type="match status" value="1"/>
</dbReference>
<feature type="domain" description="HIT" evidence="10">
    <location>
        <begin position="6"/>
        <end position="113"/>
    </location>
</feature>
<dbReference type="Pfam" id="PF11969">
    <property type="entry name" value="DcpS_C"/>
    <property type="match status" value="1"/>
</dbReference>
<keyword evidence="1" id="KW-0547">Nucleotide-binding</keyword>
<dbReference type="SUPFAM" id="SSF54197">
    <property type="entry name" value="HIT-like"/>
    <property type="match status" value="1"/>
</dbReference>
<dbReference type="PROSITE" id="PS51084">
    <property type="entry name" value="HIT_2"/>
    <property type="match status" value="1"/>
</dbReference>
<dbReference type="RefSeq" id="XP_030753737.1">
    <property type="nucleotide sequence ID" value="XM_030897877.1"/>
</dbReference>
<dbReference type="InterPro" id="IPR036265">
    <property type="entry name" value="HIT-like_sf"/>
</dbReference>
<feature type="short sequence motif" description="Histidine triad motif" evidence="8 9">
    <location>
        <begin position="98"/>
        <end position="102"/>
    </location>
</feature>
<dbReference type="PRINTS" id="PR00332">
    <property type="entry name" value="HISTRIAD"/>
</dbReference>
<dbReference type="PANTHER" id="PTHR12486">
    <property type="entry name" value="APRATAXIN-RELATED"/>
    <property type="match status" value="1"/>
</dbReference>
<dbReference type="PANTHER" id="PTHR12486:SF5">
    <property type="entry name" value="ADENOSINE 5'-MONOPHOSPHORAMIDASE HINT3"/>
    <property type="match status" value="1"/>
</dbReference>
<keyword evidence="2" id="KW-0378">Hydrolase</keyword>
<comment type="similarity">
    <text evidence="4">Belongs to the HINT family.</text>
</comment>
<evidence type="ECO:0000313" key="12">
    <source>
        <dbReference type="RefSeq" id="XP_030753737.1"/>
    </source>
</evidence>
<accession>A0A6J2XQS9</accession>
<evidence type="ECO:0000256" key="4">
    <source>
        <dbReference type="ARBA" id="ARBA00025764"/>
    </source>
</evidence>
<evidence type="ECO:0000256" key="2">
    <source>
        <dbReference type="ARBA" id="ARBA00022801"/>
    </source>
</evidence>
<dbReference type="OrthoDB" id="1915375at2759"/>
<evidence type="ECO:0000256" key="9">
    <source>
        <dbReference type="PROSITE-ProRule" id="PRU00464"/>
    </source>
</evidence>
<dbReference type="GO" id="GO:0016787">
    <property type="term" value="F:hydrolase activity"/>
    <property type="evidence" value="ECO:0007669"/>
    <property type="project" value="UniProtKB-KW"/>
</dbReference>